<protein>
    <submittedName>
        <fullName evidence="3">Uncharacterized protein</fullName>
    </submittedName>
</protein>
<feature type="transmembrane region" description="Helical" evidence="1">
    <location>
        <begin position="57"/>
        <end position="76"/>
    </location>
</feature>
<organism evidence="2 3">
    <name type="scientific">Romanomermis culicivorax</name>
    <name type="common">Nematode worm</name>
    <dbReference type="NCBI Taxonomy" id="13658"/>
    <lineage>
        <taxon>Eukaryota</taxon>
        <taxon>Metazoa</taxon>
        <taxon>Ecdysozoa</taxon>
        <taxon>Nematoda</taxon>
        <taxon>Enoplea</taxon>
        <taxon>Dorylaimia</taxon>
        <taxon>Mermithida</taxon>
        <taxon>Mermithoidea</taxon>
        <taxon>Mermithidae</taxon>
        <taxon>Romanomermis</taxon>
    </lineage>
</organism>
<reference evidence="3" key="1">
    <citation type="submission" date="2022-11" db="UniProtKB">
        <authorList>
            <consortium name="WormBaseParasite"/>
        </authorList>
    </citation>
    <scope>IDENTIFICATION</scope>
</reference>
<keyword evidence="1" id="KW-0472">Membrane</keyword>
<keyword evidence="1" id="KW-0812">Transmembrane</keyword>
<dbReference type="WBParaSite" id="nRc.2.0.1.t28573-RA">
    <property type="protein sequence ID" value="nRc.2.0.1.t28573-RA"/>
    <property type="gene ID" value="nRc.2.0.1.g28573"/>
</dbReference>
<evidence type="ECO:0000313" key="3">
    <source>
        <dbReference type="WBParaSite" id="nRc.2.0.1.t28573-RA"/>
    </source>
</evidence>
<accession>A0A915JR50</accession>
<dbReference type="AlphaFoldDB" id="A0A915JR50"/>
<sequence length="77" mass="9360">IVKIEFSSVPDREHKHPWHHQLLYHERKLLCRSAKNNCCPSRHRMIVMEALTPLVKYYILFYYLIDGIILFSQYSLR</sequence>
<keyword evidence="2" id="KW-1185">Reference proteome</keyword>
<proteinExistence type="predicted"/>
<keyword evidence="1" id="KW-1133">Transmembrane helix</keyword>
<evidence type="ECO:0000313" key="2">
    <source>
        <dbReference type="Proteomes" id="UP000887565"/>
    </source>
</evidence>
<evidence type="ECO:0000256" key="1">
    <source>
        <dbReference type="SAM" id="Phobius"/>
    </source>
</evidence>
<name>A0A915JR50_ROMCU</name>
<dbReference type="Proteomes" id="UP000887565">
    <property type="component" value="Unplaced"/>
</dbReference>